<dbReference type="Proteomes" id="UP000225972">
    <property type="component" value="Unassembled WGS sequence"/>
</dbReference>
<evidence type="ECO:0000313" key="3">
    <source>
        <dbReference type="Proteomes" id="UP000225972"/>
    </source>
</evidence>
<feature type="coiled-coil region" evidence="1">
    <location>
        <begin position="36"/>
        <end position="63"/>
    </location>
</feature>
<dbReference type="Pfam" id="PF10741">
    <property type="entry name" value="T2SSM_b"/>
    <property type="match status" value="1"/>
</dbReference>
<dbReference type="RefSeq" id="WP_099241602.1">
    <property type="nucleotide sequence ID" value="NZ_FXXP01000001.1"/>
</dbReference>
<dbReference type="NCBIfam" id="NF040576">
    <property type="entry name" value="T2SS_GspM_XpsM"/>
    <property type="match status" value="1"/>
</dbReference>
<dbReference type="AlphaFoldDB" id="A0A238J715"/>
<reference evidence="3" key="1">
    <citation type="submission" date="2017-05" db="EMBL/GenBank/DDBJ databases">
        <authorList>
            <person name="Rodrigo-Torres L."/>
            <person name="Arahal R. D."/>
            <person name="Lucena T."/>
        </authorList>
    </citation>
    <scope>NUCLEOTIDE SEQUENCE [LARGE SCALE GENOMIC DNA]</scope>
    <source>
        <strain evidence="3">CECT 8649</strain>
    </source>
</reference>
<accession>A0A238J715</accession>
<gene>
    <name evidence="2" type="ORF">TRP8649_00106</name>
</gene>
<keyword evidence="1" id="KW-0175">Coiled coil</keyword>
<protein>
    <submittedName>
        <fullName evidence="2">General secretion pathway protein M</fullName>
    </submittedName>
</protein>
<keyword evidence="3" id="KW-1185">Reference proteome</keyword>
<evidence type="ECO:0000313" key="2">
    <source>
        <dbReference type="EMBL" id="SMX26034.1"/>
    </source>
</evidence>
<organism evidence="2 3">
    <name type="scientific">Pelagimonas phthalicica</name>
    <dbReference type="NCBI Taxonomy" id="1037362"/>
    <lineage>
        <taxon>Bacteria</taxon>
        <taxon>Pseudomonadati</taxon>
        <taxon>Pseudomonadota</taxon>
        <taxon>Alphaproteobacteria</taxon>
        <taxon>Rhodobacterales</taxon>
        <taxon>Roseobacteraceae</taxon>
        <taxon>Pelagimonas</taxon>
    </lineage>
</organism>
<name>A0A238J715_9RHOB</name>
<dbReference type="EMBL" id="FXXP01000001">
    <property type="protein sequence ID" value="SMX26034.1"/>
    <property type="molecule type" value="Genomic_DNA"/>
</dbReference>
<proteinExistence type="predicted"/>
<dbReference type="OrthoDB" id="7861055at2"/>
<dbReference type="InterPro" id="IPR034756">
    <property type="entry name" value="T2SSM_b"/>
</dbReference>
<sequence>MNILSRLSSLLLALALLVGFFALIWLSVGQGLYNWRDTALSKREEMRSELQKLEGSLAALKRDHSQFGETGELTLIWAAKEAGAVTALIQSEISKLAKDHGVSLRAVTPAKESGLSLQEATGFRIEFEASLDQLTGFLQDIEYSSPALVVDRAVLRRLNKPGHKHPQPLVFAQIDLAAPIRLDNRESDK</sequence>
<evidence type="ECO:0000256" key="1">
    <source>
        <dbReference type="SAM" id="Coils"/>
    </source>
</evidence>